<keyword evidence="3" id="KW-1185">Reference proteome</keyword>
<gene>
    <name evidence="2" type="ORF">H0185_09705</name>
</gene>
<dbReference type="Pfam" id="PF16079">
    <property type="entry name" value="Phage_holin_5_2"/>
    <property type="match status" value="1"/>
</dbReference>
<organism evidence="2 3">
    <name type="scientific">Mesobacillus maritimus</name>
    <dbReference type="NCBI Taxonomy" id="1643336"/>
    <lineage>
        <taxon>Bacteria</taxon>
        <taxon>Bacillati</taxon>
        <taxon>Bacillota</taxon>
        <taxon>Bacilli</taxon>
        <taxon>Bacillales</taxon>
        <taxon>Bacillaceae</taxon>
        <taxon>Mesobacillus</taxon>
    </lineage>
</organism>
<keyword evidence="1" id="KW-1133">Transmembrane helix</keyword>
<protein>
    <submittedName>
        <fullName evidence="2">Phage holin family protein</fullName>
    </submittedName>
</protein>
<name>A0ABS7K491_9BACI</name>
<dbReference type="Proteomes" id="UP000769780">
    <property type="component" value="Unassembled WGS sequence"/>
</dbReference>
<keyword evidence="1" id="KW-0812">Transmembrane</keyword>
<evidence type="ECO:0000313" key="3">
    <source>
        <dbReference type="Proteomes" id="UP000769780"/>
    </source>
</evidence>
<evidence type="ECO:0000256" key="1">
    <source>
        <dbReference type="SAM" id="Phobius"/>
    </source>
</evidence>
<comment type="caution">
    <text evidence="2">The sequence shown here is derived from an EMBL/GenBank/DDBJ whole genome shotgun (WGS) entry which is preliminary data.</text>
</comment>
<reference evidence="2 3" key="1">
    <citation type="submission" date="2020-07" db="EMBL/GenBank/DDBJ databases">
        <title>Fungal Genomes of the International Space Station.</title>
        <authorList>
            <person name="Seuylemezian A."/>
            <person name="Singh N.K."/>
            <person name="Wood J."/>
            <person name="Venkateswaran K."/>
        </authorList>
    </citation>
    <scope>NUCLEOTIDE SEQUENCE [LARGE SCALE GENOMIC DNA]</scope>
    <source>
        <strain evidence="2 3">PL-B2</strain>
    </source>
</reference>
<evidence type="ECO:0000313" key="2">
    <source>
        <dbReference type="EMBL" id="MBY0097084.1"/>
    </source>
</evidence>
<sequence>MELLLEFLNQNYYMMVPALWVIGYGLKHTPKIPDWTILWILLVISISFGSIAFGFSTEGIINGVIAAGVAVLGHQMLKQTVRSRRKNKLKVEKKIEKDGKNPKVYKEKLTIEKEEDDHPC</sequence>
<feature type="transmembrane region" description="Helical" evidence="1">
    <location>
        <begin position="36"/>
        <end position="53"/>
    </location>
</feature>
<feature type="transmembrane region" description="Helical" evidence="1">
    <location>
        <begin position="12"/>
        <end position="29"/>
    </location>
</feature>
<dbReference type="EMBL" id="JACWFH010000009">
    <property type="protein sequence ID" value="MBY0097084.1"/>
    <property type="molecule type" value="Genomic_DNA"/>
</dbReference>
<proteinExistence type="predicted"/>
<accession>A0ABS7K491</accession>
<dbReference type="InterPro" id="IPR032111">
    <property type="entry name" value="Clostridium_phage_holin"/>
</dbReference>
<keyword evidence="1" id="KW-0472">Membrane</keyword>